<proteinExistence type="predicted"/>
<feature type="compositionally biased region" description="Low complexity" evidence="1">
    <location>
        <begin position="320"/>
        <end position="329"/>
    </location>
</feature>
<keyword evidence="2" id="KW-0812">Transmembrane</keyword>
<feature type="compositionally biased region" description="Basic residues" evidence="1">
    <location>
        <begin position="459"/>
        <end position="471"/>
    </location>
</feature>
<keyword evidence="4" id="KW-1185">Reference proteome</keyword>
<evidence type="ECO:0000256" key="2">
    <source>
        <dbReference type="SAM" id="Phobius"/>
    </source>
</evidence>
<dbReference type="EMBL" id="ML178863">
    <property type="protein sequence ID" value="TFK96295.1"/>
    <property type="molecule type" value="Genomic_DNA"/>
</dbReference>
<evidence type="ECO:0000256" key="1">
    <source>
        <dbReference type="SAM" id="MobiDB-lite"/>
    </source>
</evidence>
<feature type="transmembrane region" description="Helical" evidence="2">
    <location>
        <begin position="12"/>
        <end position="32"/>
    </location>
</feature>
<protein>
    <submittedName>
        <fullName evidence="3">Uncharacterized protein</fullName>
    </submittedName>
</protein>
<feature type="region of interest" description="Disordered" evidence="1">
    <location>
        <begin position="82"/>
        <end position="123"/>
    </location>
</feature>
<organism evidence="3 4">
    <name type="scientific">Pterulicium gracile</name>
    <dbReference type="NCBI Taxonomy" id="1884261"/>
    <lineage>
        <taxon>Eukaryota</taxon>
        <taxon>Fungi</taxon>
        <taxon>Dikarya</taxon>
        <taxon>Basidiomycota</taxon>
        <taxon>Agaricomycotina</taxon>
        <taxon>Agaricomycetes</taxon>
        <taxon>Agaricomycetidae</taxon>
        <taxon>Agaricales</taxon>
        <taxon>Pleurotineae</taxon>
        <taxon>Pterulaceae</taxon>
        <taxon>Pterulicium</taxon>
    </lineage>
</organism>
<evidence type="ECO:0000313" key="4">
    <source>
        <dbReference type="Proteomes" id="UP000305067"/>
    </source>
</evidence>
<feature type="compositionally biased region" description="Polar residues" evidence="1">
    <location>
        <begin position="346"/>
        <end position="367"/>
    </location>
</feature>
<reference evidence="3 4" key="1">
    <citation type="journal article" date="2019" name="Nat. Ecol. Evol.">
        <title>Megaphylogeny resolves global patterns of mushroom evolution.</title>
        <authorList>
            <person name="Varga T."/>
            <person name="Krizsan K."/>
            <person name="Foldi C."/>
            <person name="Dima B."/>
            <person name="Sanchez-Garcia M."/>
            <person name="Sanchez-Ramirez S."/>
            <person name="Szollosi G.J."/>
            <person name="Szarkandi J.G."/>
            <person name="Papp V."/>
            <person name="Albert L."/>
            <person name="Andreopoulos W."/>
            <person name="Angelini C."/>
            <person name="Antonin V."/>
            <person name="Barry K.W."/>
            <person name="Bougher N.L."/>
            <person name="Buchanan P."/>
            <person name="Buyck B."/>
            <person name="Bense V."/>
            <person name="Catcheside P."/>
            <person name="Chovatia M."/>
            <person name="Cooper J."/>
            <person name="Damon W."/>
            <person name="Desjardin D."/>
            <person name="Finy P."/>
            <person name="Geml J."/>
            <person name="Haridas S."/>
            <person name="Hughes K."/>
            <person name="Justo A."/>
            <person name="Karasinski D."/>
            <person name="Kautmanova I."/>
            <person name="Kiss B."/>
            <person name="Kocsube S."/>
            <person name="Kotiranta H."/>
            <person name="LaButti K.M."/>
            <person name="Lechner B.E."/>
            <person name="Liimatainen K."/>
            <person name="Lipzen A."/>
            <person name="Lukacs Z."/>
            <person name="Mihaltcheva S."/>
            <person name="Morgado L.N."/>
            <person name="Niskanen T."/>
            <person name="Noordeloos M.E."/>
            <person name="Ohm R.A."/>
            <person name="Ortiz-Santana B."/>
            <person name="Ovrebo C."/>
            <person name="Racz N."/>
            <person name="Riley R."/>
            <person name="Savchenko A."/>
            <person name="Shiryaev A."/>
            <person name="Soop K."/>
            <person name="Spirin V."/>
            <person name="Szebenyi C."/>
            <person name="Tomsovsky M."/>
            <person name="Tulloss R.E."/>
            <person name="Uehling J."/>
            <person name="Grigoriev I.V."/>
            <person name="Vagvolgyi C."/>
            <person name="Papp T."/>
            <person name="Martin F.M."/>
            <person name="Miettinen O."/>
            <person name="Hibbett D.S."/>
            <person name="Nagy L.G."/>
        </authorList>
    </citation>
    <scope>NUCLEOTIDE SEQUENCE [LARGE SCALE GENOMIC DNA]</scope>
    <source>
        <strain evidence="3 4">CBS 309.79</strain>
    </source>
</reference>
<feature type="compositionally biased region" description="Basic and acidic residues" evidence="1">
    <location>
        <begin position="104"/>
        <end position="116"/>
    </location>
</feature>
<feature type="region of interest" description="Disordered" evidence="1">
    <location>
        <begin position="293"/>
        <end position="410"/>
    </location>
</feature>
<feature type="compositionally biased region" description="Polar residues" evidence="1">
    <location>
        <begin position="141"/>
        <end position="151"/>
    </location>
</feature>
<feature type="compositionally biased region" description="Basic and acidic residues" evidence="1">
    <location>
        <begin position="374"/>
        <end position="383"/>
    </location>
</feature>
<dbReference type="AlphaFoldDB" id="A0A5C3Q2G8"/>
<accession>A0A5C3Q2G8</accession>
<feature type="compositionally biased region" description="Low complexity" evidence="1">
    <location>
        <begin position="492"/>
        <end position="503"/>
    </location>
</feature>
<evidence type="ECO:0000313" key="3">
    <source>
        <dbReference type="EMBL" id="TFK96295.1"/>
    </source>
</evidence>
<feature type="compositionally biased region" description="Polar residues" evidence="1">
    <location>
        <begin position="177"/>
        <end position="194"/>
    </location>
</feature>
<feature type="region of interest" description="Disordered" evidence="1">
    <location>
        <begin position="489"/>
        <end position="517"/>
    </location>
</feature>
<keyword evidence="2" id="KW-1133">Transmembrane helix</keyword>
<name>A0A5C3Q2G8_9AGAR</name>
<dbReference type="Proteomes" id="UP000305067">
    <property type="component" value="Unassembled WGS sequence"/>
</dbReference>
<feature type="region of interest" description="Disordered" evidence="1">
    <location>
        <begin position="455"/>
        <end position="475"/>
    </location>
</feature>
<gene>
    <name evidence="3" type="ORF">BDV98DRAFT_608397</name>
</gene>
<keyword evidence="2" id="KW-0472">Membrane</keyword>
<feature type="region of interest" description="Disordered" evidence="1">
    <location>
        <begin position="140"/>
        <end position="194"/>
    </location>
</feature>
<sequence length="517" mass="57215">MYSCIQRFTVCIKLSVFGLPGVALFLTFLFVLTGQPLVDCSAFSSIETMNSSDLSPYTLTEFQQLVTAALDVTPESDQLPASLKMRQSRRKSSLFRVPSFHSGSRAESKGNVDGKGPEGTGLRKMVRGTLRRMASMFIRESPSSQDCSSTAAPLPQTPIRPRPRLNSLRPLAFPPSSVASPTRAPSCSTMASSPDSMVSCITSASSHPPSTPTHSVSPLRLPIPLFHSKHTEQGAGRVVDEFSIMDDDSLFSQYQLDLGDPFVKADVEIVRSKRKGVRMSRPRSQIIVRHSQIVEEPRLPPTPRHTLHPQEQPDSRHHFSQPSSSSPFRTNALSRPSDPTARTLDVRQSSPVMTTKEMSIQDLSTLFPTPPRRPLSEQLRRDQSPSLPNFSRGYTPVLRPTSTWSDTSSEDDAMEIESIIAAHGDIRFEERVEVDLDAYGVEVDPFKRSSVLLPEHKHTNGRRQRRSYYHHGRNDSGVRMSVALPELASALPPKSTTTMSTPKAIDGPRADSPFPFL</sequence>